<evidence type="ECO:0000259" key="1">
    <source>
        <dbReference type="PROSITE" id="PS50404"/>
    </source>
</evidence>
<dbReference type="InterPro" id="IPR004045">
    <property type="entry name" value="Glutathione_S-Trfase_N"/>
</dbReference>
<dbReference type="InterPro" id="IPR036282">
    <property type="entry name" value="Glutathione-S-Trfase_C_sf"/>
</dbReference>
<evidence type="ECO:0000313" key="3">
    <source>
        <dbReference type="EMBL" id="TFU05960.1"/>
    </source>
</evidence>
<dbReference type="Gene3D" id="3.40.30.10">
    <property type="entry name" value="Glutaredoxin"/>
    <property type="match status" value="1"/>
</dbReference>
<keyword evidence="4" id="KW-1185">Reference proteome</keyword>
<dbReference type="RefSeq" id="WP_135244684.1">
    <property type="nucleotide sequence ID" value="NZ_SIHO01000001.1"/>
</dbReference>
<dbReference type="PROSITE" id="PS50405">
    <property type="entry name" value="GST_CTER"/>
    <property type="match status" value="1"/>
</dbReference>
<dbReference type="PANTHER" id="PTHR43968">
    <property type="match status" value="1"/>
</dbReference>
<dbReference type="SUPFAM" id="SSF52833">
    <property type="entry name" value="Thioredoxin-like"/>
    <property type="match status" value="1"/>
</dbReference>
<evidence type="ECO:0000313" key="4">
    <source>
        <dbReference type="Proteomes" id="UP000297737"/>
    </source>
</evidence>
<dbReference type="SFLD" id="SFLDG00358">
    <property type="entry name" value="Main_(cytGST)"/>
    <property type="match status" value="1"/>
</dbReference>
<organism evidence="3 4">
    <name type="scientific">Glacieibacterium arshaanense</name>
    <dbReference type="NCBI Taxonomy" id="2511025"/>
    <lineage>
        <taxon>Bacteria</taxon>
        <taxon>Pseudomonadati</taxon>
        <taxon>Pseudomonadota</taxon>
        <taxon>Alphaproteobacteria</taxon>
        <taxon>Sphingomonadales</taxon>
        <taxon>Sphingosinicellaceae</taxon>
        <taxon>Glacieibacterium</taxon>
    </lineage>
</organism>
<dbReference type="Pfam" id="PF00043">
    <property type="entry name" value="GST_C"/>
    <property type="match status" value="1"/>
</dbReference>
<dbReference type="InterPro" id="IPR050983">
    <property type="entry name" value="GST_Omega/HSP26"/>
</dbReference>
<protein>
    <submittedName>
        <fullName evidence="3">Glutathione S-transferase family protein</fullName>
    </submittedName>
</protein>
<keyword evidence="3" id="KW-0808">Transferase</keyword>
<sequence>MTVTLFEHPLSPYSQKNKIALREKGVAFEVVTPEAMGTGHVAGQFAAANPRGEVPALIDGDTSVFDSTIIQDYIEESWPTPALLPATPAQRARVRMIEEIMDTQYEAITWGMMEVRVFDRAPGAAGEALLARARGQLDGLHAWLTTQLGDADWFNGAAFGWGDIAVIPFVLGATGYGCGPAPDSALGKWVKRCLARPSVSQSAAEAQAAASAVTDSGLLKAALASGAFKREYRDHRLEWMLRSGGLEVLQAGMAAGNIRFSHELK</sequence>
<evidence type="ECO:0000259" key="2">
    <source>
        <dbReference type="PROSITE" id="PS50405"/>
    </source>
</evidence>
<dbReference type="Proteomes" id="UP000297737">
    <property type="component" value="Unassembled WGS sequence"/>
</dbReference>
<dbReference type="SFLD" id="SFLDS00019">
    <property type="entry name" value="Glutathione_Transferase_(cytos"/>
    <property type="match status" value="1"/>
</dbReference>
<name>A0A4Y9ERI7_9SPHN</name>
<reference evidence="3 4" key="1">
    <citation type="submission" date="2019-02" db="EMBL/GenBank/DDBJ databases">
        <title>Polymorphobacter sp. isolated from the lake at the Tibet of China.</title>
        <authorList>
            <person name="Li A."/>
        </authorList>
    </citation>
    <scope>NUCLEOTIDE SEQUENCE [LARGE SCALE GENOMIC DNA]</scope>
    <source>
        <strain evidence="3 4">DJ1R-1</strain>
    </source>
</reference>
<dbReference type="AlphaFoldDB" id="A0A4Y9ERI7"/>
<dbReference type="GO" id="GO:0016740">
    <property type="term" value="F:transferase activity"/>
    <property type="evidence" value="ECO:0007669"/>
    <property type="project" value="UniProtKB-KW"/>
</dbReference>
<dbReference type="PROSITE" id="PS51354">
    <property type="entry name" value="GLUTAREDOXIN_2"/>
    <property type="match status" value="1"/>
</dbReference>
<feature type="domain" description="GST N-terminal" evidence="1">
    <location>
        <begin position="1"/>
        <end position="82"/>
    </location>
</feature>
<proteinExistence type="predicted"/>
<accession>A0A4Y9ERI7</accession>
<dbReference type="Pfam" id="PF13417">
    <property type="entry name" value="GST_N_3"/>
    <property type="match status" value="1"/>
</dbReference>
<dbReference type="SUPFAM" id="SSF47616">
    <property type="entry name" value="GST C-terminal domain-like"/>
    <property type="match status" value="1"/>
</dbReference>
<dbReference type="PROSITE" id="PS50404">
    <property type="entry name" value="GST_NTER"/>
    <property type="match status" value="1"/>
</dbReference>
<comment type="caution">
    <text evidence="3">The sequence shown here is derived from an EMBL/GenBank/DDBJ whole genome shotgun (WGS) entry which is preliminary data.</text>
</comment>
<feature type="domain" description="GST C-terminal" evidence="2">
    <location>
        <begin position="87"/>
        <end position="212"/>
    </location>
</feature>
<dbReference type="Gene3D" id="1.20.1050.10">
    <property type="match status" value="1"/>
</dbReference>
<dbReference type="InterPro" id="IPR010987">
    <property type="entry name" value="Glutathione-S-Trfase_C-like"/>
</dbReference>
<dbReference type="CDD" id="cd00570">
    <property type="entry name" value="GST_N_family"/>
    <property type="match status" value="1"/>
</dbReference>
<dbReference type="InterPro" id="IPR036249">
    <property type="entry name" value="Thioredoxin-like_sf"/>
</dbReference>
<dbReference type="InterPro" id="IPR040079">
    <property type="entry name" value="Glutathione_S-Trfase"/>
</dbReference>
<dbReference type="EMBL" id="SIHO01000001">
    <property type="protein sequence ID" value="TFU05960.1"/>
    <property type="molecule type" value="Genomic_DNA"/>
</dbReference>
<dbReference type="GO" id="GO:0005737">
    <property type="term" value="C:cytoplasm"/>
    <property type="evidence" value="ECO:0007669"/>
    <property type="project" value="TreeGrafter"/>
</dbReference>
<dbReference type="PANTHER" id="PTHR43968:SF6">
    <property type="entry name" value="GLUTATHIONE S-TRANSFERASE OMEGA"/>
    <property type="match status" value="1"/>
</dbReference>
<dbReference type="OrthoDB" id="9782992at2"/>
<dbReference type="InterPro" id="IPR004046">
    <property type="entry name" value="GST_C"/>
</dbReference>
<gene>
    <name evidence="3" type="ORF">EUV02_02765</name>
</gene>